<evidence type="ECO:0000256" key="2">
    <source>
        <dbReference type="ARBA" id="ARBA00023157"/>
    </source>
</evidence>
<proteinExistence type="inferred from homology"/>
<comment type="similarity">
    <text evidence="4">Belongs to the early nodulin-like (ENODL) family.</text>
</comment>
<name>A0A8B8ZC61_PHODC</name>
<evidence type="ECO:0000256" key="4">
    <source>
        <dbReference type="ARBA" id="ARBA00035011"/>
    </source>
</evidence>
<feature type="signal peptide" evidence="6">
    <location>
        <begin position="1"/>
        <end position="29"/>
    </location>
</feature>
<dbReference type="CDD" id="cd11017">
    <property type="entry name" value="Phytocyanin_like_1"/>
    <property type="match status" value="1"/>
</dbReference>
<gene>
    <name evidence="9" type="primary">LOC103704447</name>
</gene>
<dbReference type="AlphaFoldDB" id="A0A8B8ZC61"/>
<evidence type="ECO:0000256" key="6">
    <source>
        <dbReference type="SAM" id="SignalP"/>
    </source>
</evidence>
<keyword evidence="3" id="KW-0325">Glycoprotein</keyword>
<accession>A0A8B8ZC61</accession>
<organism evidence="8 9">
    <name type="scientific">Phoenix dactylifera</name>
    <name type="common">Date palm</name>
    <dbReference type="NCBI Taxonomy" id="42345"/>
    <lineage>
        <taxon>Eukaryota</taxon>
        <taxon>Viridiplantae</taxon>
        <taxon>Streptophyta</taxon>
        <taxon>Embryophyta</taxon>
        <taxon>Tracheophyta</taxon>
        <taxon>Spermatophyta</taxon>
        <taxon>Magnoliopsida</taxon>
        <taxon>Liliopsida</taxon>
        <taxon>Arecaceae</taxon>
        <taxon>Coryphoideae</taxon>
        <taxon>Phoeniceae</taxon>
        <taxon>Phoenix</taxon>
    </lineage>
</organism>
<dbReference type="GO" id="GO:0009055">
    <property type="term" value="F:electron transfer activity"/>
    <property type="evidence" value="ECO:0007669"/>
    <property type="project" value="InterPro"/>
</dbReference>
<feature type="domain" description="Phytocyanin" evidence="7">
    <location>
        <begin position="31"/>
        <end position="131"/>
    </location>
</feature>
<dbReference type="PANTHER" id="PTHR33021:SF547">
    <property type="entry name" value="OS03G0758500 PROTEIN"/>
    <property type="match status" value="1"/>
</dbReference>
<evidence type="ECO:0000256" key="5">
    <source>
        <dbReference type="ARBA" id="ARBA00037626"/>
    </source>
</evidence>
<dbReference type="Proteomes" id="UP000228380">
    <property type="component" value="Unplaced"/>
</dbReference>
<feature type="chain" id="PRO_5034279249" evidence="6">
    <location>
        <begin position="30"/>
        <end position="172"/>
    </location>
</feature>
<dbReference type="Pfam" id="PF02298">
    <property type="entry name" value="Cu_bind_like"/>
    <property type="match status" value="1"/>
</dbReference>
<dbReference type="SUPFAM" id="SSF49503">
    <property type="entry name" value="Cupredoxins"/>
    <property type="match status" value="1"/>
</dbReference>
<dbReference type="OrthoDB" id="1851979at2759"/>
<dbReference type="GeneID" id="103704447"/>
<evidence type="ECO:0000259" key="7">
    <source>
        <dbReference type="PROSITE" id="PS51485"/>
    </source>
</evidence>
<dbReference type="FunFam" id="2.60.40.420:FF:000018">
    <property type="entry name" value="Lamin-like protein"/>
    <property type="match status" value="1"/>
</dbReference>
<dbReference type="InterPro" id="IPR003245">
    <property type="entry name" value="Phytocyanin_dom"/>
</dbReference>
<dbReference type="PROSITE" id="PS51485">
    <property type="entry name" value="PHYTOCYANIN"/>
    <property type="match status" value="1"/>
</dbReference>
<dbReference type="KEGG" id="pda:103704447"/>
<dbReference type="GO" id="GO:0005886">
    <property type="term" value="C:plasma membrane"/>
    <property type="evidence" value="ECO:0007669"/>
    <property type="project" value="TreeGrafter"/>
</dbReference>
<keyword evidence="8" id="KW-1185">Reference proteome</keyword>
<dbReference type="InterPro" id="IPR008972">
    <property type="entry name" value="Cupredoxin"/>
</dbReference>
<keyword evidence="1 6" id="KW-0732">Signal</keyword>
<dbReference type="InterPro" id="IPR039391">
    <property type="entry name" value="Phytocyanin-like"/>
</dbReference>
<evidence type="ECO:0000313" key="8">
    <source>
        <dbReference type="Proteomes" id="UP000228380"/>
    </source>
</evidence>
<evidence type="ECO:0000256" key="1">
    <source>
        <dbReference type="ARBA" id="ARBA00022729"/>
    </source>
</evidence>
<keyword evidence="2" id="KW-1015">Disulfide bond</keyword>
<dbReference type="Gene3D" id="2.60.40.420">
    <property type="entry name" value="Cupredoxins - blue copper proteins"/>
    <property type="match status" value="1"/>
</dbReference>
<dbReference type="RefSeq" id="XP_038971686.1">
    <property type="nucleotide sequence ID" value="XM_039115758.1"/>
</dbReference>
<sequence>MEASRRRVAAAAAATLLPLFFLAFATVSGTDRFTVGDSKGWNPGVNYTEWEKKHRPFHVGDWLVFYYQSGLADVVQVDEVAYNKCDASSPISNYSKGRSYAFQLNHTKRYYFICSYGYCYQGMKLAIKAEPLPPPSPPPSHKPSAALSLVPRSAAVSAVVTLAVSAALLRFL</sequence>
<dbReference type="PANTHER" id="PTHR33021">
    <property type="entry name" value="BLUE COPPER PROTEIN"/>
    <property type="match status" value="1"/>
</dbReference>
<evidence type="ECO:0000313" key="9">
    <source>
        <dbReference type="RefSeq" id="XP_038971686.1"/>
    </source>
</evidence>
<reference evidence="9" key="1">
    <citation type="submission" date="2025-08" db="UniProtKB">
        <authorList>
            <consortium name="RefSeq"/>
        </authorList>
    </citation>
    <scope>IDENTIFICATION</scope>
    <source>
        <tissue evidence="9">Young leaves</tissue>
    </source>
</reference>
<evidence type="ECO:0000256" key="3">
    <source>
        <dbReference type="ARBA" id="ARBA00023180"/>
    </source>
</evidence>
<comment type="function">
    <text evidence="5">May act as a carbohydrate transporter.</text>
</comment>
<protein>
    <submittedName>
        <fullName evidence="9">Mavicyanin-like</fullName>
    </submittedName>
</protein>